<feature type="region of interest" description="Disordered" evidence="7">
    <location>
        <begin position="70"/>
        <end position="94"/>
    </location>
</feature>
<dbReference type="PROSITE" id="PS50157">
    <property type="entry name" value="ZINC_FINGER_C2H2_2"/>
    <property type="match status" value="1"/>
</dbReference>
<evidence type="ECO:0000256" key="6">
    <source>
        <dbReference type="PROSITE-ProRule" id="PRU00042"/>
    </source>
</evidence>
<dbReference type="RefSeq" id="XP_033529815.1">
    <property type="nucleotide sequence ID" value="XM_033680425.1"/>
</dbReference>
<reference evidence="12" key="3">
    <citation type="submission" date="2025-04" db="UniProtKB">
        <authorList>
            <consortium name="RefSeq"/>
        </authorList>
    </citation>
    <scope>IDENTIFICATION</scope>
    <source>
        <strain evidence="12">CBS 781.70</strain>
    </source>
</reference>
<evidence type="ECO:0000256" key="1">
    <source>
        <dbReference type="ARBA" id="ARBA00022723"/>
    </source>
</evidence>
<evidence type="ECO:0000256" key="2">
    <source>
        <dbReference type="ARBA" id="ARBA00022833"/>
    </source>
</evidence>
<keyword evidence="3" id="KW-0805">Transcription regulation</keyword>
<sequence length="454" mass="51588">MEKPRCSRCEKYFSKTSSLVRHIRNRKCEKGSVVIRQKSCQKCSDSKTKCDLRKPTCSRCSLRSLTCQYPGSDDASSNNSSDPRDAPHYRPPIARTDVVGLDASTQATPLDQLSDDALLSANSRTPTQRASDNNISNTFDVVRGTMHDFDDFYVSWITGTSIPDPTSQPDLALIPSTATTPVLATHSMHTLFRCLRTWPRMIAKGIFAPPIIHDTVTSERLMPASLARCYTLTKMWDGQCPGTSSMVLEAVKKEMQTLIDTYQSLTEDTLVPAIQALVIYTILLLFPTKSQRSVSLLPESLFRDLRNIVYHTIGTGLTLPEEYAHERPTWSSWIRVSSKRRAVFALYLIHWAYSVYHCLPSYDCQDLGIMPAPAAKYLWHATNQEEWEKLYLKWLVIWDGKQYMQWEYFTIQSGVGLDGRAQLWLEDADEFGIMFMGIVNATDREPIFEVEHLP</sequence>
<keyword evidence="11" id="KW-1185">Reference proteome</keyword>
<keyword evidence="5" id="KW-0539">Nucleus</keyword>
<evidence type="ECO:0000313" key="12">
    <source>
        <dbReference type="RefSeq" id="XP_033529815.1"/>
    </source>
</evidence>
<keyword evidence="6" id="KW-0863">Zinc-finger</keyword>
<dbReference type="InterPro" id="IPR036864">
    <property type="entry name" value="Zn2-C6_fun-type_DNA-bd_sf"/>
</dbReference>
<protein>
    <recommendedName>
        <fullName evidence="13">Zn(2)-C6 fungal-type domain-containing protein</fullName>
    </recommendedName>
</protein>
<evidence type="ECO:0000256" key="5">
    <source>
        <dbReference type="ARBA" id="ARBA00023242"/>
    </source>
</evidence>
<dbReference type="PROSITE" id="PS50048">
    <property type="entry name" value="ZN2_CY6_FUNGAL_2"/>
    <property type="match status" value="1"/>
</dbReference>
<feature type="compositionally biased region" description="Low complexity" evidence="7">
    <location>
        <begin position="72"/>
        <end position="81"/>
    </location>
</feature>
<reference evidence="10 12" key="1">
    <citation type="submission" date="2020-01" db="EMBL/GenBank/DDBJ databases">
        <authorList>
            <consortium name="DOE Joint Genome Institute"/>
            <person name="Haridas S."/>
            <person name="Albert R."/>
            <person name="Binder M."/>
            <person name="Bloem J."/>
            <person name="Labutti K."/>
            <person name="Salamov A."/>
            <person name="Andreopoulos B."/>
            <person name="Baker S.E."/>
            <person name="Barry K."/>
            <person name="Bills G."/>
            <person name="Bluhm B.H."/>
            <person name="Cannon C."/>
            <person name="Castanera R."/>
            <person name="Culley D.E."/>
            <person name="Daum C."/>
            <person name="Ezra D."/>
            <person name="Gonzalez J.B."/>
            <person name="Henrissat B."/>
            <person name="Kuo A."/>
            <person name="Liang C."/>
            <person name="Lipzen A."/>
            <person name="Lutzoni F."/>
            <person name="Magnuson J."/>
            <person name="Mondo S."/>
            <person name="Nolan M."/>
            <person name="Ohm R."/>
            <person name="Pangilinan J."/>
            <person name="Park H.-J."/>
            <person name="Ramirez L."/>
            <person name="Alfaro M."/>
            <person name="Sun H."/>
            <person name="Tritt A."/>
            <person name="Yoshinaga Y."/>
            <person name="Zwiers L.-H."/>
            <person name="Turgeon B.G."/>
            <person name="Goodwin S.B."/>
            <person name="Spatafora J.W."/>
            <person name="Crous P.W."/>
            <person name="Grigoriev I.V."/>
        </authorList>
    </citation>
    <scope>NUCLEOTIDE SEQUENCE</scope>
    <source>
        <strain evidence="10 12">CBS 781.70</strain>
    </source>
</reference>
<dbReference type="Gene3D" id="4.10.240.10">
    <property type="entry name" value="Zn(2)-C6 fungal-type DNA-binding domain"/>
    <property type="match status" value="1"/>
</dbReference>
<feature type="domain" description="C2H2-type" evidence="9">
    <location>
        <begin position="4"/>
        <end position="31"/>
    </location>
</feature>
<gene>
    <name evidence="10 12" type="ORF">P152DRAFT_462838</name>
</gene>
<proteinExistence type="predicted"/>
<evidence type="ECO:0000259" key="9">
    <source>
        <dbReference type="PROSITE" id="PS50157"/>
    </source>
</evidence>
<keyword evidence="4" id="KW-0804">Transcription</keyword>
<dbReference type="PROSITE" id="PS00463">
    <property type="entry name" value="ZN2_CY6_FUNGAL_1"/>
    <property type="match status" value="1"/>
</dbReference>
<dbReference type="AlphaFoldDB" id="A0A6G1FQW4"/>
<dbReference type="InterPro" id="IPR001138">
    <property type="entry name" value="Zn2Cys6_DnaBD"/>
</dbReference>
<evidence type="ECO:0000313" key="10">
    <source>
        <dbReference type="EMBL" id="KAF1808184.1"/>
    </source>
</evidence>
<dbReference type="PANTHER" id="PTHR47660:SF3">
    <property type="entry name" value="FINGER DOMAIN PROTEIN, PUTATIVE (AFU_ORTHOLOGUE AFUA_4G03310)-RELATED"/>
    <property type="match status" value="1"/>
</dbReference>
<dbReference type="Proteomes" id="UP000504638">
    <property type="component" value="Unplaced"/>
</dbReference>
<evidence type="ECO:0000256" key="3">
    <source>
        <dbReference type="ARBA" id="ARBA00023015"/>
    </source>
</evidence>
<evidence type="ECO:0000256" key="7">
    <source>
        <dbReference type="SAM" id="MobiDB-lite"/>
    </source>
</evidence>
<dbReference type="GeneID" id="54420995"/>
<evidence type="ECO:0008006" key="13">
    <source>
        <dbReference type="Google" id="ProtNLM"/>
    </source>
</evidence>
<organism evidence="10">
    <name type="scientific">Eremomyces bilateralis CBS 781.70</name>
    <dbReference type="NCBI Taxonomy" id="1392243"/>
    <lineage>
        <taxon>Eukaryota</taxon>
        <taxon>Fungi</taxon>
        <taxon>Dikarya</taxon>
        <taxon>Ascomycota</taxon>
        <taxon>Pezizomycotina</taxon>
        <taxon>Dothideomycetes</taxon>
        <taxon>Dothideomycetes incertae sedis</taxon>
        <taxon>Eremomycetales</taxon>
        <taxon>Eremomycetaceae</taxon>
        <taxon>Eremomyces</taxon>
    </lineage>
</organism>
<dbReference type="EMBL" id="ML975189">
    <property type="protein sequence ID" value="KAF1808184.1"/>
    <property type="molecule type" value="Genomic_DNA"/>
</dbReference>
<dbReference type="GO" id="GO:0008270">
    <property type="term" value="F:zinc ion binding"/>
    <property type="evidence" value="ECO:0007669"/>
    <property type="project" value="UniProtKB-KW"/>
</dbReference>
<dbReference type="CDD" id="cd00067">
    <property type="entry name" value="GAL4"/>
    <property type="match status" value="1"/>
</dbReference>
<dbReference type="SMART" id="SM00066">
    <property type="entry name" value="GAL4"/>
    <property type="match status" value="1"/>
</dbReference>
<reference evidence="12" key="2">
    <citation type="submission" date="2020-04" db="EMBL/GenBank/DDBJ databases">
        <authorList>
            <consortium name="NCBI Genome Project"/>
        </authorList>
    </citation>
    <scope>NUCLEOTIDE SEQUENCE</scope>
    <source>
        <strain evidence="12">CBS 781.70</strain>
    </source>
</reference>
<dbReference type="PANTHER" id="PTHR47660">
    <property type="entry name" value="TRANSCRIPTION FACTOR WITH C2H2 AND ZN(2)-CYS(6) DNA BINDING DOMAIN (EUROFUNG)-RELATED-RELATED"/>
    <property type="match status" value="1"/>
</dbReference>
<evidence type="ECO:0000313" key="11">
    <source>
        <dbReference type="Proteomes" id="UP000504638"/>
    </source>
</evidence>
<dbReference type="OrthoDB" id="2441642at2759"/>
<dbReference type="Pfam" id="PF00172">
    <property type="entry name" value="Zn_clus"/>
    <property type="match status" value="1"/>
</dbReference>
<keyword evidence="2" id="KW-0862">Zinc</keyword>
<accession>A0A6G1FQW4</accession>
<dbReference type="GO" id="GO:0000981">
    <property type="term" value="F:DNA-binding transcription factor activity, RNA polymerase II-specific"/>
    <property type="evidence" value="ECO:0007669"/>
    <property type="project" value="InterPro"/>
</dbReference>
<evidence type="ECO:0000259" key="8">
    <source>
        <dbReference type="PROSITE" id="PS50048"/>
    </source>
</evidence>
<dbReference type="InterPro" id="IPR013087">
    <property type="entry name" value="Znf_C2H2_type"/>
</dbReference>
<name>A0A6G1FQW4_9PEZI</name>
<evidence type="ECO:0000256" key="4">
    <source>
        <dbReference type="ARBA" id="ARBA00023163"/>
    </source>
</evidence>
<dbReference type="SUPFAM" id="SSF57701">
    <property type="entry name" value="Zn2/Cys6 DNA-binding domain"/>
    <property type="match status" value="1"/>
</dbReference>
<feature type="domain" description="Zn(2)-C6 fungal-type" evidence="8">
    <location>
        <begin position="39"/>
        <end position="69"/>
    </location>
</feature>
<keyword evidence="1" id="KW-0479">Metal-binding</keyword>